<evidence type="ECO:0000256" key="4">
    <source>
        <dbReference type="ARBA" id="ARBA00023121"/>
    </source>
</evidence>
<dbReference type="GO" id="GO:0008289">
    <property type="term" value="F:lipid binding"/>
    <property type="evidence" value="ECO:0007669"/>
    <property type="project" value="UniProtKB-KW"/>
</dbReference>
<feature type="domain" description="C2" evidence="6">
    <location>
        <begin position="401"/>
        <end position="524"/>
    </location>
</feature>
<dbReference type="EMBL" id="JBHFFA010000002">
    <property type="protein sequence ID" value="KAL2641746.1"/>
    <property type="molecule type" value="Genomic_DNA"/>
</dbReference>
<accession>A0ABD1Z282</accession>
<dbReference type="CDD" id="cd21669">
    <property type="entry name" value="SMP_SF"/>
    <property type="match status" value="1"/>
</dbReference>
<evidence type="ECO:0000256" key="2">
    <source>
        <dbReference type="ARBA" id="ARBA00022448"/>
    </source>
</evidence>
<dbReference type="PROSITE" id="PS50004">
    <property type="entry name" value="C2"/>
    <property type="match status" value="1"/>
</dbReference>
<gene>
    <name evidence="8" type="ORF">R1flu_009333</name>
</gene>
<dbReference type="Pfam" id="PF00168">
    <property type="entry name" value="C2"/>
    <property type="match status" value="1"/>
</dbReference>
<keyword evidence="5" id="KW-0472">Membrane</keyword>
<evidence type="ECO:0000256" key="5">
    <source>
        <dbReference type="ARBA" id="ARBA00023136"/>
    </source>
</evidence>
<keyword evidence="9" id="KW-1185">Reference proteome</keyword>
<keyword evidence="3" id="KW-0445">Lipid transport</keyword>
<evidence type="ECO:0000313" key="8">
    <source>
        <dbReference type="EMBL" id="KAL2641746.1"/>
    </source>
</evidence>
<dbReference type="SMART" id="SM00239">
    <property type="entry name" value="C2"/>
    <property type="match status" value="1"/>
</dbReference>
<dbReference type="PROSITE" id="PS51847">
    <property type="entry name" value="SMP"/>
    <property type="match status" value="1"/>
</dbReference>
<evidence type="ECO:0000256" key="3">
    <source>
        <dbReference type="ARBA" id="ARBA00023055"/>
    </source>
</evidence>
<sequence length="657" mass="72360">MAQGALFWPLLSGGGGGGAAQQSLSASISRPATEADSSFWGWRLPGFSARRPFIRSCRSSFGRLHGALQFRFLSFMNPSRLGAAEDIEKDVAFYCLGVAANRVVIETAQKQMSNPSRGVSLHNVQSSVGVLSLPQPVSLRPFTGPARDFVFAALGAVIAFLFAGLMSKIRSLDDELVKEAALERGVAMMPELGANLGQKESVEWVNMLIGKIWKVYRRSLESWLVKLLQPAIDKLGKPHYVKGVEIAELNLDYEPISVRKVRRRASRRANDLQYQFGVRYTGGARCMLNLKLGKAGVESTIPVGVYNLDVDAELWVKLRLAPVKPFVGTLSIAFVRLPTIKLVLAPFRIVNLFAIPFLSSFLSKLLTVDLPRLLVLPRHITFDFLPQGQDPLATSLMDLLKSEVVADASRQNEPSEAFVGELTVTVCEARRLPIIGLTGWSNPYCTLALGDQVMESKRNKETSHPSSFRDPVWNQDFQFLVEDPKKQKLVIHVRDSSLTLNPKIGYCRVSLADLQDCVPRTHWVSLTRDGPFGPKKVSGKVRLIFTYKSFVEEGTSDSTSPYIKVFNSDPTVSNGLNVDPLAKTLASAQWDSTDGDSDSDMDFSPAKVLVSNEPVKGEPVTIPEAREGKTGSFWLVFVTTMAYVVGSCLHIQNPLQP</sequence>
<organism evidence="8 9">
    <name type="scientific">Riccia fluitans</name>
    <dbReference type="NCBI Taxonomy" id="41844"/>
    <lineage>
        <taxon>Eukaryota</taxon>
        <taxon>Viridiplantae</taxon>
        <taxon>Streptophyta</taxon>
        <taxon>Embryophyta</taxon>
        <taxon>Marchantiophyta</taxon>
        <taxon>Marchantiopsida</taxon>
        <taxon>Marchantiidae</taxon>
        <taxon>Marchantiales</taxon>
        <taxon>Ricciaceae</taxon>
        <taxon>Riccia</taxon>
    </lineage>
</organism>
<comment type="subcellular location">
    <subcellularLocation>
        <location evidence="1">Membrane</location>
    </subcellularLocation>
</comment>
<dbReference type="AlphaFoldDB" id="A0ABD1Z282"/>
<dbReference type="InterPro" id="IPR035892">
    <property type="entry name" value="C2_domain_sf"/>
</dbReference>
<feature type="domain" description="SMP-LTD" evidence="7">
    <location>
        <begin position="198"/>
        <end position="385"/>
    </location>
</feature>
<dbReference type="PANTHER" id="PTHR47261:SF4">
    <property type="entry name" value="C2 DOMAIN-CONTAINING PROTEIN"/>
    <property type="match status" value="1"/>
</dbReference>
<proteinExistence type="predicted"/>
<dbReference type="Proteomes" id="UP001605036">
    <property type="component" value="Unassembled WGS sequence"/>
</dbReference>
<comment type="caution">
    <text evidence="8">The sequence shown here is derived from an EMBL/GenBank/DDBJ whole genome shotgun (WGS) entry which is preliminary data.</text>
</comment>
<evidence type="ECO:0000256" key="1">
    <source>
        <dbReference type="ARBA" id="ARBA00004370"/>
    </source>
</evidence>
<dbReference type="InterPro" id="IPR000008">
    <property type="entry name" value="C2_dom"/>
</dbReference>
<protein>
    <submittedName>
        <fullName evidence="8">Uncharacterized protein</fullName>
    </submittedName>
</protein>
<reference evidence="8 9" key="1">
    <citation type="submission" date="2024-09" db="EMBL/GenBank/DDBJ databases">
        <title>Chromosome-scale assembly of Riccia fluitans.</title>
        <authorList>
            <person name="Paukszto L."/>
            <person name="Sawicki J."/>
            <person name="Karawczyk K."/>
            <person name="Piernik-Szablinska J."/>
            <person name="Szczecinska M."/>
            <person name="Mazdziarz M."/>
        </authorList>
    </citation>
    <scope>NUCLEOTIDE SEQUENCE [LARGE SCALE GENOMIC DNA]</scope>
    <source>
        <strain evidence="8">Rf_01</strain>
        <tissue evidence="8">Aerial parts of the thallus</tissue>
    </source>
</reference>
<evidence type="ECO:0000259" key="6">
    <source>
        <dbReference type="PROSITE" id="PS50004"/>
    </source>
</evidence>
<evidence type="ECO:0000259" key="7">
    <source>
        <dbReference type="PROSITE" id="PS51847"/>
    </source>
</evidence>
<keyword evidence="2" id="KW-0813">Transport</keyword>
<dbReference type="InterPro" id="IPR031468">
    <property type="entry name" value="SMP_LBD"/>
</dbReference>
<dbReference type="SUPFAM" id="SSF49562">
    <property type="entry name" value="C2 domain (Calcium/lipid-binding domain, CaLB)"/>
    <property type="match status" value="1"/>
</dbReference>
<keyword evidence="4" id="KW-0446">Lipid-binding</keyword>
<dbReference type="GO" id="GO:0016020">
    <property type="term" value="C:membrane"/>
    <property type="evidence" value="ECO:0007669"/>
    <property type="project" value="UniProtKB-SubCell"/>
</dbReference>
<dbReference type="Gene3D" id="2.60.40.150">
    <property type="entry name" value="C2 domain"/>
    <property type="match status" value="1"/>
</dbReference>
<dbReference type="PANTHER" id="PTHR47261">
    <property type="entry name" value="CALCIUM-DEPENDENT LIPID-BINDING (CALB DOMAIN) FAMILY PROTEIN"/>
    <property type="match status" value="1"/>
</dbReference>
<dbReference type="CDD" id="cd00030">
    <property type="entry name" value="C2"/>
    <property type="match status" value="1"/>
</dbReference>
<dbReference type="GO" id="GO:0006869">
    <property type="term" value="P:lipid transport"/>
    <property type="evidence" value="ECO:0007669"/>
    <property type="project" value="UniProtKB-KW"/>
</dbReference>
<name>A0ABD1Z282_9MARC</name>
<evidence type="ECO:0000313" key="9">
    <source>
        <dbReference type="Proteomes" id="UP001605036"/>
    </source>
</evidence>